<keyword evidence="3" id="KW-1185">Reference proteome</keyword>
<dbReference type="Proteomes" id="UP001589750">
    <property type="component" value="Unassembled WGS sequence"/>
</dbReference>
<sequence>PAGLPAALAALPPDVPVPSPLGPVAPAVVAEIRVLEAVVHGWDLGQALGVAPDLGAEADLLPLVEAADRLRAGLAVSRPDSTALGTPVEAAPGASALERVAARLGRRT</sequence>
<feature type="non-terminal residue" evidence="2">
    <location>
        <position position="1"/>
    </location>
</feature>
<dbReference type="Gene3D" id="1.20.120.450">
    <property type="entry name" value="dinb family like domain"/>
    <property type="match status" value="1"/>
</dbReference>
<name>A0ABV5K6L1_9ACTN</name>
<evidence type="ECO:0000313" key="2">
    <source>
        <dbReference type="EMBL" id="MFB9312374.1"/>
    </source>
</evidence>
<dbReference type="SUPFAM" id="SSF109854">
    <property type="entry name" value="DinB/YfiT-like putative metalloenzymes"/>
    <property type="match status" value="1"/>
</dbReference>
<dbReference type="EMBL" id="JBHMDG010000005">
    <property type="protein sequence ID" value="MFB9312374.1"/>
    <property type="molecule type" value="Genomic_DNA"/>
</dbReference>
<organism evidence="2 3">
    <name type="scientific">Nocardioides plantarum</name>
    <dbReference type="NCBI Taxonomy" id="29299"/>
    <lineage>
        <taxon>Bacteria</taxon>
        <taxon>Bacillati</taxon>
        <taxon>Actinomycetota</taxon>
        <taxon>Actinomycetes</taxon>
        <taxon>Propionibacteriales</taxon>
        <taxon>Nocardioidaceae</taxon>
        <taxon>Nocardioides</taxon>
    </lineage>
</organism>
<protein>
    <submittedName>
        <fullName evidence="2">Maleylpyruvate isomerase N-terminal domain-containing protein</fullName>
    </submittedName>
</protein>
<evidence type="ECO:0000313" key="3">
    <source>
        <dbReference type="Proteomes" id="UP001589750"/>
    </source>
</evidence>
<proteinExistence type="predicted"/>
<keyword evidence="2" id="KW-0413">Isomerase</keyword>
<dbReference type="InterPro" id="IPR024344">
    <property type="entry name" value="MDMPI_metal-binding"/>
</dbReference>
<reference evidence="2 3" key="1">
    <citation type="submission" date="2024-09" db="EMBL/GenBank/DDBJ databases">
        <authorList>
            <person name="Sun Q."/>
            <person name="Mori K."/>
        </authorList>
    </citation>
    <scope>NUCLEOTIDE SEQUENCE [LARGE SCALE GENOMIC DNA]</scope>
    <source>
        <strain evidence="2 3">JCM 9626</strain>
    </source>
</reference>
<evidence type="ECO:0000259" key="1">
    <source>
        <dbReference type="Pfam" id="PF11716"/>
    </source>
</evidence>
<dbReference type="InterPro" id="IPR034660">
    <property type="entry name" value="DinB/YfiT-like"/>
</dbReference>
<feature type="domain" description="Mycothiol-dependent maleylpyruvate isomerase metal-binding" evidence="1">
    <location>
        <begin position="4"/>
        <end position="44"/>
    </location>
</feature>
<dbReference type="GO" id="GO:0016853">
    <property type="term" value="F:isomerase activity"/>
    <property type="evidence" value="ECO:0007669"/>
    <property type="project" value="UniProtKB-KW"/>
</dbReference>
<gene>
    <name evidence="2" type="ORF">ACFFRI_04900</name>
</gene>
<dbReference type="Pfam" id="PF11716">
    <property type="entry name" value="MDMPI_N"/>
    <property type="match status" value="1"/>
</dbReference>
<comment type="caution">
    <text evidence="2">The sequence shown here is derived from an EMBL/GenBank/DDBJ whole genome shotgun (WGS) entry which is preliminary data.</text>
</comment>
<accession>A0ABV5K6L1</accession>
<dbReference type="RefSeq" id="WP_379140719.1">
    <property type="nucleotide sequence ID" value="NZ_JBHMDG010000005.1"/>
</dbReference>